<gene>
    <name evidence="1" type="ORF">SASPL_126524</name>
</gene>
<dbReference type="Gene3D" id="3.20.20.80">
    <property type="entry name" value="Glycosidases"/>
    <property type="match status" value="1"/>
</dbReference>
<dbReference type="Proteomes" id="UP000298416">
    <property type="component" value="Unassembled WGS sequence"/>
</dbReference>
<protein>
    <submittedName>
        <fullName evidence="1">Uncharacterized protein</fullName>
    </submittedName>
</protein>
<keyword evidence="2" id="KW-1185">Reference proteome</keyword>
<sequence length="100" mass="11451">MKFLEVMAVFQDSFPPSFCTFTEAVAPLMKPLLEFFSHIGSPFCLKCVSLSGLYLQQGEDRYKDAGFKKMEVMGMKVKLVLRQAMRGRKRKASQEERDST</sequence>
<evidence type="ECO:0000313" key="2">
    <source>
        <dbReference type="Proteomes" id="UP000298416"/>
    </source>
</evidence>
<reference evidence="1" key="2">
    <citation type="submission" date="2020-08" db="EMBL/GenBank/DDBJ databases">
        <title>Plant Genome Project.</title>
        <authorList>
            <person name="Zhang R.-G."/>
        </authorList>
    </citation>
    <scope>NUCLEOTIDE SEQUENCE</scope>
    <source>
        <strain evidence="1">Huo1</strain>
        <tissue evidence="1">Leaf</tissue>
    </source>
</reference>
<dbReference type="EMBL" id="PNBA02000009">
    <property type="protein sequence ID" value="KAG6413809.1"/>
    <property type="molecule type" value="Genomic_DNA"/>
</dbReference>
<name>A0A8X8XJ21_SALSN</name>
<dbReference type="AlphaFoldDB" id="A0A8X8XJ21"/>
<evidence type="ECO:0000313" key="1">
    <source>
        <dbReference type="EMBL" id="KAG6413809.1"/>
    </source>
</evidence>
<comment type="caution">
    <text evidence="1">The sequence shown here is derived from an EMBL/GenBank/DDBJ whole genome shotgun (WGS) entry which is preliminary data.</text>
</comment>
<organism evidence="1">
    <name type="scientific">Salvia splendens</name>
    <name type="common">Scarlet sage</name>
    <dbReference type="NCBI Taxonomy" id="180675"/>
    <lineage>
        <taxon>Eukaryota</taxon>
        <taxon>Viridiplantae</taxon>
        <taxon>Streptophyta</taxon>
        <taxon>Embryophyta</taxon>
        <taxon>Tracheophyta</taxon>
        <taxon>Spermatophyta</taxon>
        <taxon>Magnoliopsida</taxon>
        <taxon>eudicotyledons</taxon>
        <taxon>Gunneridae</taxon>
        <taxon>Pentapetalae</taxon>
        <taxon>asterids</taxon>
        <taxon>lamiids</taxon>
        <taxon>Lamiales</taxon>
        <taxon>Lamiaceae</taxon>
        <taxon>Nepetoideae</taxon>
        <taxon>Mentheae</taxon>
        <taxon>Salviinae</taxon>
        <taxon>Salvia</taxon>
        <taxon>Salvia subgen. Calosphace</taxon>
        <taxon>core Calosphace</taxon>
    </lineage>
</organism>
<proteinExistence type="predicted"/>
<reference evidence="1" key="1">
    <citation type="submission" date="2018-01" db="EMBL/GenBank/DDBJ databases">
        <authorList>
            <person name="Mao J.F."/>
        </authorList>
    </citation>
    <scope>NUCLEOTIDE SEQUENCE</scope>
    <source>
        <strain evidence="1">Huo1</strain>
        <tissue evidence="1">Leaf</tissue>
    </source>
</reference>
<accession>A0A8X8XJ21</accession>